<feature type="compositionally biased region" description="Basic and acidic residues" evidence="1">
    <location>
        <begin position="1"/>
        <end position="10"/>
    </location>
</feature>
<dbReference type="EMBL" id="CM004480">
    <property type="protein sequence ID" value="OCT69275.1"/>
    <property type="molecule type" value="Genomic_DNA"/>
</dbReference>
<protein>
    <submittedName>
        <fullName evidence="2">Uncharacterized protein</fullName>
    </submittedName>
</protein>
<dbReference type="Proteomes" id="UP000694892">
    <property type="component" value="Chromosome 8L"/>
</dbReference>
<dbReference type="PANTHER" id="PTHR47306">
    <property type="entry name" value="SI:CH211-178J18.4-RELATED"/>
    <property type="match status" value="1"/>
</dbReference>
<evidence type="ECO:0000256" key="1">
    <source>
        <dbReference type="SAM" id="MobiDB-lite"/>
    </source>
</evidence>
<accession>A0A974H975</accession>
<proteinExistence type="predicted"/>
<evidence type="ECO:0000313" key="3">
    <source>
        <dbReference type="Proteomes" id="UP000694892"/>
    </source>
</evidence>
<sequence>MENTEKEHMDIVGNTDNPEEDADLERAANMNWTSETRLKMKEAGLYNWHPSSAPILKAFTNFLTHTLGVTRYKQETIFCYLKYVRRFVNFQIDNTNLFSTDPSIHTTLPAITLSKPRCPSKKAQYASLTHTMKTPQECSKLLSTAKGTFLTALDAAKKDMIDDHVKFEIAHYLEALLVLKHLQRPGVVQNMTIHLIVIGVAEHKTATQQVAAFALTEEKETWFDVYYRHVRPRLTSFSYNQLGRNFIVFQMTCGDTTKGTTFQMCAVRMCGECETFTVSQYTDSKRHLFAKYLAHPNATTERSYREKTLEDICHAYLLVSGAGASSSHESQAGTSSLVTTEVVPPEPAVENSELNFPLETDLSHAVSIASVSPETSICLEEEQQKIWKTQKKNTWTLLATLTTQRKIQT</sequence>
<gene>
    <name evidence="2" type="ORF">XELAEV_18040586mg</name>
</gene>
<feature type="region of interest" description="Disordered" evidence="1">
    <location>
        <begin position="1"/>
        <end position="23"/>
    </location>
</feature>
<evidence type="ECO:0000313" key="2">
    <source>
        <dbReference type="EMBL" id="OCT69275.1"/>
    </source>
</evidence>
<dbReference type="PANTHER" id="PTHR47306:SF2">
    <property type="entry name" value="CORE-BINDING (CB) DOMAIN-CONTAINING PROTEIN"/>
    <property type="match status" value="1"/>
</dbReference>
<reference evidence="3" key="1">
    <citation type="journal article" date="2016" name="Nature">
        <title>Genome evolution in the allotetraploid frog Xenopus laevis.</title>
        <authorList>
            <person name="Session A.M."/>
            <person name="Uno Y."/>
            <person name="Kwon T."/>
            <person name="Chapman J.A."/>
            <person name="Toyoda A."/>
            <person name="Takahashi S."/>
            <person name="Fukui A."/>
            <person name="Hikosaka A."/>
            <person name="Suzuki A."/>
            <person name="Kondo M."/>
            <person name="van Heeringen S.J."/>
            <person name="Quigley I."/>
            <person name="Heinz S."/>
            <person name="Ogino H."/>
            <person name="Ochi H."/>
            <person name="Hellsten U."/>
            <person name="Lyons J.B."/>
            <person name="Simakov O."/>
            <person name="Putnam N."/>
            <person name="Stites J."/>
            <person name="Kuroki Y."/>
            <person name="Tanaka T."/>
            <person name="Michiue T."/>
            <person name="Watanabe M."/>
            <person name="Bogdanovic O."/>
            <person name="Lister R."/>
            <person name="Georgiou G."/>
            <person name="Paranjpe S.S."/>
            <person name="van Kruijsbergen I."/>
            <person name="Shu S."/>
            <person name="Carlson J."/>
            <person name="Kinoshita T."/>
            <person name="Ohta Y."/>
            <person name="Mawaribuchi S."/>
            <person name="Jenkins J."/>
            <person name="Grimwood J."/>
            <person name="Schmutz J."/>
            <person name="Mitros T."/>
            <person name="Mozaffari S.V."/>
            <person name="Suzuki Y."/>
            <person name="Haramoto Y."/>
            <person name="Yamamoto T.S."/>
            <person name="Takagi C."/>
            <person name="Heald R."/>
            <person name="Miller K."/>
            <person name="Haudenschild C."/>
            <person name="Kitzman J."/>
            <person name="Nakayama T."/>
            <person name="Izutsu Y."/>
            <person name="Robert J."/>
            <person name="Fortriede J."/>
            <person name="Burns K."/>
            <person name="Lotay V."/>
            <person name="Karimi K."/>
            <person name="Yasuoka Y."/>
            <person name="Dichmann D.S."/>
            <person name="Flajnik M.F."/>
            <person name="Houston D.W."/>
            <person name="Shendure J."/>
            <person name="DuPasquier L."/>
            <person name="Vize P.D."/>
            <person name="Zorn A.M."/>
            <person name="Ito M."/>
            <person name="Marcotte E.M."/>
            <person name="Wallingford J.B."/>
            <person name="Ito Y."/>
            <person name="Asashima M."/>
            <person name="Ueno N."/>
            <person name="Matsuda Y."/>
            <person name="Veenstra G.J."/>
            <person name="Fujiyama A."/>
            <person name="Harland R.M."/>
            <person name="Taira M."/>
            <person name="Rokhsar D.S."/>
        </authorList>
    </citation>
    <scope>NUCLEOTIDE SEQUENCE [LARGE SCALE GENOMIC DNA]</scope>
    <source>
        <strain evidence="3">J</strain>
    </source>
</reference>
<name>A0A974H975_XENLA</name>
<dbReference type="AlphaFoldDB" id="A0A974H975"/>
<organism evidence="2 3">
    <name type="scientific">Xenopus laevis</name>
    <name type="common">African clawed frog</name>
    <dbReference type="NCBI Taxonomy" id="8355"/>
    <lineage>
        <taxon>Eukaryota</taxon>
        <taxon>Metazoa</taxon>
        <taxon>Chordata</taxon>
        <taxon>Craniata</taxon>
        <taxon>Vertebrata</taxon>
        <taxon>Euteleostomi</taxon>
        <taxon>Amphibia</taxon>
        <taxon>Batrachia</taxon>
        <taxon>Anura</taxon>
        <taxon>Pipoidea</taxon>
        <taxon>Pipidae</taxon>
        <taxon>Xenopodinae</taxon>
        <taxon>Xenopus</taxon>
        <taxon>Xenopus</taxon>
    </lineage>
</organism>